<gene>
    <name evidence="6" type="ORF">ACLFYP115_02471</name>
</gene>
<dbReference type="RefSeq" id="WP_006567579.1">
    <property type="nucleotide sequence ID" value="NZ_BAABRZ010000002.1"/>
</dbReference>
<organism evidence="6">
    <name type="scientific">Anaerostipes caccae</name>
    <dbReference type="NCBI Taxonomy" id="105841"/>
    <lineage>
        <taxon>Bacteria</taxon>
        <taxon>Bacillati</taxon>
        <taxon>Bacillota</taxon>
        <taxon>Clostridia</taxon>
        <taxon>Lachnospirales</taxon>
        <taxon>Lachnospiraceae</taxon>
        <taxon>Anaerostipes</taxon>
    </lineage>
</organism>
<evidence type="ECO:0000256" key="4">
    <source>
        <dbReference type="ARBA" id="ARBA00023136"/>
    </source>
</evidence>
<name>A0A6N2VFG6_9FIRM</name>
<dbReference type="GO" id="GO:0140359">
    <property type="term" value="F:ABC-type transporter activity"/>
    <property type="evidence" value="ECO:0007669"/>
    <property type="project" value="InterPro"/>
</dbReference>
<dbReference type="AlphaFoldDB" id="A0A6N2VFG6"/>
<keyword evidence="3" id="KW-1133">Transmembrane helix</keyword>
<evidence type="ECO:0000256" key="1">
    <source>
        <dbReference type="ARBA" id="ARBA00004141"/>
    </source>
</evidence>
<feature type="domain" description="ABC-2 type transporter transmembrane" evidence="5">
    <location>
        <begin position="67"/>
        <end position="231"/>
    </location>
</feature>
<evidence type="ECO:0000259" key="5">
    <source>
        <dbReference type="Pfam" id="PF12698"/>
    </source>
</evidence>
<accession>A0A6N2VFG6</accession>
<dbReference type="EMBL" id="CACRSQ010000007">
    <property type="protein sequence ID" value="VYT28670.1"/>
    <property type="molecule type" value="Genomic_DNA"/>
</dbReference>
<reference evidence="6" key="1">
    <citation type="submission" date="2019-11" db="EMBL/GenBank/DDBJ databases">
        <authorList>
            <person name="Feng L."/>
        </authorList>
    </citation>
    <scope>NUCLEOTIDE SEQUENCE</scope>
    <source>
        <strain evidence="6">AcaccaeLFYP115</strain>
    </source>
</reference>
<keyword evidence="4" id="KW-0472">Membrane</keyword>
<keyword evidence="2" id="KW-0812">Transmembrane</keyword>
<dbReference type="GeneID" id="69469632"/>
<dbReference type="InterPro" id="IPR013525">
    <property type="entry name" value="ABC2_TM"/>
</dbReference>
<evidence type="ECO:0000256" key="2">
    <source>
        <dbReference type="ARBA" id="ARBA00022692"/>
    </source>
</evidence>
<protein>
    <submittedName>
        <fullName evidence="6">ABC-2 family transporter protein</fullName>
    </submittedName>
</protein>
<comment type="subcellular location">
    <subcellularLocation>
        <location evidence="1">Membrane</location>
        <topology evidence="1">Multi-pass membrane protein</topology>
    </subcellularLocation>
</comment>
<sequence length="243" mass="27047">MKLRARIIKALMKKDFRMLAGNKNTFFILLLPILFCVLYTKVLPIGKETGMLYPLLLCEVLNLICAPISLLSMMVAEEKEKNTLRTLIMSDVRAMEFLASKMFVVLLLMEVISVANYLLVGLDMKFFAGYMLISTLASVGILFLGAAVGILSENQMSTGTISTPLMLLLMLPPMFAGMNKVLEKIAFCLPTNAFMEIMNGEYQNKAAFLSGANMKHYAVCLVWIVIGIAVFNIVYKKRGVDSQ</sequence>
<proteinExistence type="predicted"/>
<evidence type="ECO:0000313" key="6">
    <source>
        <dbReference type="EMBL" id="VYT28670.1"/>
    </source>
</evidence>
<dbReference type="Pfam" id="PF12698">
    <property type="entry name" value="ABC2_membrane_3"/>
    <property type="match status" value="1"/>
</dbReference>
<evidence type="ECO:0000256" key="3">
    <source>
        <dbReference type="ARBA" id="ARBA00022989"/>
    </source>
</evidence>
<dbReference type="GO" id="GO:0016020">
    <property type="term" value="C:membrane"/>
    <property type="evidence" value="ECO:0007669"/>
    <property type="project" value="UniProtKB-SubCell"/>
</dbReference>